<name>A0ABR3MKT8_9TELE</name>
<proteinExistence type="predicted"/>
<evidence type="ECO:0000256" key="2">
    <source>
        <dbReference type="SAM" id="SignalP"/>
    </source>
</evidence>
<dbReference type="EMBL" id="JAYMGO010000011">
    <property type="protein sequence ID" value="KAL1265184.1"/>
    <property type="molecule type" value="Genomic_DNA"/>
</dbReference>
<protein>
    <submittedName>
        <fullName evidence="3">Uncharacterized protein</fullName>
    </submittedName>
</protein>
<evidence type="ECO:0000256" key="1">
    <source>
        <dbReference type="SAM" id="MobiDB-lite"/>
    </source>
</evidence>
<dbReference type="Proteomes" id="UP001558613">
    <property type="component" value="Unassembled WGS sequence"/>
</dbReference>
<sequence length="208" mass="21731">MLTCPLSSLLLQSPLLPLFPCPEQRAAVPMSCPQRDPISPYSPERAPISLYSPKRAPVPTFSPERAPVPKSSQERASAPKGSPESVEDHKCSVRLLHPLWLGNPNPNPTLVFCRPGSTAAFQVHASMVVAGASTSALWIITLAHRLSISASGSSTAVGRPLGVVSSSSSMAPPSVCSTVGCHHGCGLGPAWLLLLQVPPVITLAPPSI</sequence>
<evidence type="ECO:0000313" key="4">
    <source>
        <dbReference type="Proteomes" id="UP001558613"/>
    </source>
</evidence>
<feature type="region of interest" description="Disordered" evidence="1">
    <location>
        <begin position="28"/>
        <end position="88"/>
    </location>
</feature>
<feature type="chain" id="PRO_5045949203" evidence="2">
    <location>
        <begin position="18"/>
        <end position="208"/>
    </location>
</feature>
<keyword evidence="4" id="KW-1185">Reference proteome</keyword>
<reference evidence="3 4" key="1">
    <citation type="submission" date="2023-09" db="EMBL/GenBank/DDBJ databases">
        <authorList>
            <person name="Wang M."/>
        </authorList>
    </citation>
    <scope>NUCLEOTIDE SEQUENCE [LARGE SCALE GENOMIC DNA]</scope>
    <source>
        <strain evidence="3">GT-2023</strain>
        <tissue evidence="3">Liver</tissue>
    </source>
</reference>
<feature type="signal peptide" evidence="2">
    <location>
        <begin position="1"/>
        <end position="17"/>
    </location>
</feature>
<accession>A0ABR3MKT8</accession>
<evidence type="ECO:0000313" key="3">
    <source>
        <dbReference type="EMBL" id="KAL1265184.1"/>
    </source>
</evidence>
<comment type="caution">
    <text evidence="3">The sequence shown here is derived from an EMBL/GenBank/DDBJ whole genome shotgun (WGS) entry which is preliminary data.</text>
</comment>
<organism evidence="3 4">
    <name type="scientific">Cirrhinus molitorella</name>
    <name type="common">mud carp</name>
    <dbReference type="NCBI Taxonomy" id="172907"/>
    <lineage>
        <taxon>Eukaryota</taxon>
        <taxon>Metazoa</taxon>
        <taxon>Chordata</taxon>
        <taxon>Craniata</taxon>
        <taxon>Vertebrata</taxon>
        <taxon>Euteleostomi</taxon>
        <taxon>Actinopterygii</taxon>
        <taxon>Neopterygii</taxon>
        <taxon>Teleostei</taxon>
        <taxon>Ostariophysi</taxon>
        <taxon>Cypriniformes</taxon>
        <taxon>Cyprinidae</taxon>
        <taxon>Labeoninae</taxon>
        <taxon>Labeonini</taxon>
        <taxon>Cirrhinus</taxon>
    </lineage>
</organism>
<gene>
    <name evidence="3" type="ORF">QQF64_003211</name>
</gene>
<keyword evidence="2" id="KW-0732">Signal</keyword>